<organism evidence="3 4">
    <name type="scientific">Roseovarius aestuarii</name>
    <dbReference type="NCBI Taxonomy" id="475083"/>
    <lineage>
        <taxon>Bacteria</taxon>
        <taxon>Pseudomonadati</taxon>
        <taxon>Pseudomonadota</taxon>
        <taxon>Alphaproteobacteria</taxon>
        <taxon>Rhodobacterales</taxon>
        <taxon>Roseobacteraceae</taxon>
        <taxon>Roseovarius</taxon>
    </lineage>
</organism>
<dbReference type="PANTHER" id="PTHR31988:SF19">
    <property type="entry name" value="9-O-ACETYL-N-ACETYLNEURAMINIC ACID DEACETYLASE-RELATED"/>
    <property type="match status" value="1"/>
</dbReference>
<reference evidence="3 4" key="1">
    <citation type="submission" date="2017-03" db="EMBL/GenBank/DDBJ databases">
        <authorList>
            <person name="Afonso C.L."/>
            <person name="Miller P.J."/>
            <person name="Scott M.A."/>
            <person name="Spackman E."/>
            <person name="Goraichik I."/>
            <person name="Dimitrov K.M."/>
            <person name="Suarez D.L."/>
            <person name="Swayne D.E."/>
        </authorList>
    </citation>
    <scope>NUCLEOTIDE SEQUENCE [LARGE SCALE GENOMIC DNA]</scope>
    <source>
        <strain evidence="3 4">CECT 7745</strain>
    </source>
</reference>
<dbReference type="InterPro" id="IPR029058">
    <property type="entry name" value="AB_hydrolase_fold"/>
</dbReference>
<sequence>MQFVSPPRIVIVAGQSNMVGYRTTVQDLAPRWRKAQDGCFYWKGTGWIPLQANKMNQKSAFGPELTLAQRLVGIDESPVGIVKVARNGSYLERHWSPARTDGLFSKLIDQSQAALASGKSHLYGMIWLQGEADSLNEEDANLYRRRFTNFINQVRISLSAPTMPVIAGIVNPPEDRCVYRDKVRRSLKRAPLENYETVPMDDLELQRDRLHLSHRGLALMGKRFARELGKRPKPALVHHWFWNSSNYQCWYTGPEAIPEHVVVSFPFAVAKSGYDEFGFGQRAFDKRETGTIYIRSNASNWFQHDEVFQIAAKIRDYVGVDTELTLYGASMGAYAALLLSGSLTPKRIFAIAPQFSIDRKMVPWETRWSRSAARIKDFQYDLIEHIDPTVQKTVFYDSTSVDRQHIDLLPVDETWDLVKLPHASHQVLRYLRETGCLSLLVDLITKQDGEIEKLALMSRANRRKSSIYWMTLAKACAPRHPTTALKAFQEAIACGGPPRKIQKHIDRLLLEPASSGAKVLDISG</sequence>
<evidence type="ECO:0000259" key="2">
    <source>
        <dbReference type="Pfam" id="PF03629"/>
    </source>
</evidence>
<keyword evidence="1" id="KW-0378">Hydrolase</keyword>
<dbReference type="EMBL" id="FWXB01000017">
    <property type="protein sequence ID" value="SMC13846.1"/>
    <property type="molecule type" value="Genomic_DNA"/>
</dbReference>
<dbReference type="Pfam" id="PF03629">
    <property type="entry name" value="SASA"/>
    <property type="match status" value="1"/>
</dbReference>
<evidence type="ECO:0000256" key="1">
    <source>
        <dbReference type="ARBA" id="ARBA00022801"/>
    </source>
</evidence>
<dbReference type="Proteomes" id="UP000193224">
    <property type="component" value="Unassembled WGS sequence"/>
</dbReference>
<dbReference type="PANTHER" id="PTHR31988">
    <property type="entry name" value="ESTERASE, PUTATIVE (DUF303)-RELATED"/>
    <property type="match status" value="1"/>
</dbReference>
<name>A0A1X7BW44_9RHOB</name>
<dbReference type="Gene3D" id="3.40.50.1110">
    <property type="entry name" value="SGNH hydrolase"/>
    <property type="match status" value="1"/>
</dbReference>
<dbReference type="RefSeq" id="WP_085801772.1">
    <property type="nucleotide sequence ID" value="NZ_FWXB01000017.1"/>
</dbReference>
<keyword evidence="4" id="KW-1185">Reference proteome</keyword>
<gene>
    <name evidence="3" type="ORF">ROA7745_03706</name>
</gene>
<feature type="domain" description="Sialate O-acetylesterase" evidence="2">
    <location>
        <begin position="8"/>
        <end position="227"/>
    </location>
</feature>
<accession>A0A1X7BW44</accession>
<dbReference type="OrthoDB" id="7840740at2"/>
<dbReference type="SUPFAM" id="SSF53474">
    <property type="entry name" value="alpha/beta-Hydrolases"/>
    <property type="match status" value="1"/>
</dbReference>
<dbReference type="InterPro" id="IPR005181">
    <property type="entry name" value="SASA"/>
</dbReference>
<dbReference type="SUPFAM" id="SSF52266">
    <property type="entry name" value="SGNH hydrolase"/>
    <property type="match status" value="1"/>
</dbReference>
<dbReference type="InterPro" id="IPR036514">
    <property type="entry name" value="SGNH_hydro_sf"/>
</dbReference>
<evidence type="ECO:0000313" key="4">
    <source>
        <dbReference type="Proteomes" id="UP000193224"/>
    </source>
</evidence>
<dbReference type="InterPro" id="IPR052940">
    <property type="entry name" value="Carb_Esterase_6"/>
</dbReference>
<protein>
    <recommendedName>
        <fullName evidence="2">Sialate O-acetylesterase domain-containing protein</fullName>
    </recommendedName>
</protein>
<evidence type="ECO:0000313" key="3">
    <source>
        <dbReference type="EMBL" id="SMC13846.1"/>
    </source>
</evidence>
<dbReference type="AlphaFoldDB" id="A0A1X7BW44"/>
<dbReference type="GO" id="GO:0016788">
    <property type="term" value="F:hydrolase activity, acting on ester bonds"/>
    <property type="evidence" value="ECO:0007669"/>
    <property type="project" value="UniProtKB-ARBA"/>
</dbReference>
<proteinExistence type="predicted"/>